<dbReference type="GO" id="GO:0015074">
    <property type="term" value="P:DNA integration"/>
    <property type="evidence" value="ECO:0007669"/>
    <property type="project" value="InterPro"/>
</dbReference>
<proteinExistence type="predicted"/>
<reference evidence="2" key="1">
    <citation type="submission" date="2025-08" db="UniProtKB">
        <authorList>
            <consortium name="Ensembl"/>
        </authorList>
    </citation>
    <scope>IDENTIFICATION</scope>
</reference>
<evidence type="ECO:0000259" key="1">
    <source>
        <dbReference type="Pfam" id="PF01498"/>
    </source>
</evidence>
<keyword evidence="3" id="KW-1185">Reference proteome</keyword>
<dbReference type="Pfam" id="PF01498">
    <property type="entry name" value="HTH_Tnp_Tc3_2"/>
    <property type="match status" value="1"/>
</dbReference>
<accession>A0A3Q3KH31</accession>
<feature type="domain" description="Transposase Tc1-like" evidence="1">
    <location>
        <begin position="30"/>
        <end position="98"/>
    </location>
</feature>
<dbReference type="GO" id="GO:0006313">
    <property type="term" value="P:DNA transposition"/>
    <property type="evidence" value="ECO:0007669"/>
    <property type="project" value="InterPro"/>
</dbReference>
<protein>
    <recommendedName>
        <fullName evidence="1">Transposase Tc1-like domain-containing protein</fullName>
    </recommendedName>
</protein>
<dbReference type="Proteomes" id="UP000261600">
    <property type="component" value="Unplaced"/>
</dbReference>
<dbReference type="InterPro" id="IPR036397">
    <property type="entry name" value="RNaseH_sf"/>
</dbReference>
<dbReference type="AlphaFoldDB" id="A0A3Q3KH31"/>
<organism evidence="2 3">
    <name type="scientific">Monopterus albus</name>
    <name type="common">Swamp eel</name>
    <dbReference type="NCBI Taxonomy" id="43700"/>
    <lineage>
        <taxon>Eukaryota</taxon>
        <taxon>Metazoa</taxon>
        <taxon>Chordata</taxon>
        <taxon>Craniata</taxon>
        <taxon>Vertebrata</taxon>
        <taxon>Euteleostomi</taxon>
        <taxon>Actinopterygii</taxon>
        <taxon>Neopterygii</taxon>
        <taxon>Teleostei</taxon>
        <taxon>Neoteleostei</taxon>
        <taxon>Acanthomorphata</taxon>
        <taxon>Anabantaria</taxon>
        <taxon>Synbranchiformes</taxon>
        <taxon>Synbranchidae</taxon>
        <taxon>Monopterus</taxon>
    </lineage>
</organism>
<evidence type="ECO:0000313" key="3">
    <source>
        <dbReference type="Proteomes" id="UP000261600"/>
    </source>
</evidence>
<dbReference type="STRING" id="43700.ENSMALP00000032850"/>
<sequence length="142" mass="16221">MPRHRRLDFIIRKFKTYGTAANLPGCGRNSVRTAKKNLRVTARHLQDDMMKAGTSASVATIRRALNKQGLHGQTPRRTPLLTAKNIKSQLEYARRNLDKTTKFWEKVLRTDKTKLELRGTPWTGCQSIAGLTHRRTAQIIIK</sequence>
<name>A0A3Q3KH31_MONAL</name>
<reference evidence="2" key="2">
    <citation type="submission" date="2025-09" db="UniProtKB">
        <authorList>
            <consortium name="Ensembl"/>
        </authorList>
    </citation>
    <scope>IDENTIFICATION</scope>
</reference>
<dbReference type="InterPro" id="IPR002492">
    <property type="entry name" value="Transposase_Tc1-like"/>
</dbReference>
<dbReference type="GO" id="GO:0003677">
    <property type="term" value="F:DNA binding"/>
    <property type="evidence" value="ECO:0007669"/>
    <property type="project" value="InterPro"/>
</dbReference>
<dbReference type="Gene3D" id="3.30.420.10">
    <property type="entry name" value="Ribonuclease H-like superfamily/Ribonuclease H"/>
    <property type="match status" value="1"/>
</dbReference>
<dbReference type="Ensembl" id="ENSMALT00000033411.1">
    <property type="protein sequence ID" value="ENSMALP00000032850.1"/>
    <property type="gene ID" value="ENSMALG00000022593.1"/>
</dbReference>
<evidence type="ECO:0000313" key="2">
    <source>
        <dbReference type="Ensembl" id="ENSMALP00000032850.1"/>
    </source>
</evidence>